<accession>A0ABV9HDG5</accession>
<dbReference type="Gene3D" id="1.10.10.10">
    <property type="entry name" value="Winged helix-like DNA-binding domain superfamily/Winged helix DNA-binding domain"/>
    <property type="match status" value="1"/>
</dbReference>
<dbReference type="PANTHER" id="PTHR33164">
    <property type="entry name" value="TRANSCRIPTIONAL REGULATOR, MARR FAMILY"/>
    <property type="match status" value="1"/>
</dbReference>
<dbReference type="InterPro" id="IPR036388">
    <property type="entry name" value="WH-like_DNA-bd_sf"/>
</dbReference>
<dbReference type="EMBL" id="JBHSFI010000003">
    <property type="protein sequence ID" value="MFC4628379.1"/>
    <property type="molecule type" value="Genomic_DNA"/>
</dbReference>
<comment type="caution">
    <text evidence="5">The sequence shown here is derived from an EMBL/GenBank/DDBJ whole genome shotgun (WGS) entry which is preliminary data.</text>
</comment>
<reference evidence="6" key="1">
    <citation type="journal article" date="2019" name="Int. J. Syst. Evol. Microbiol.">
        <title>The Global Catalogue of Microorganisms (GCM) 10K type strain sequencing project: providing services to taxonomists for standard genome sequencing and annotation.</title>
        <authorList>
            <consortium name="The Broad Institute Genomics Platform"/>
            <consortium name="The Broad Institute Genome Sequencing Center for Infectious Disease"/>
            <person name="Wu L."/>
            <person name="Ma J."/>
        </authorList>
    </citation>
    <scope>NUCLEOTIDE SEQUENCE [LARGE SCALE GENOMIC DNA]</scope>
    <source>
        <strain evidence="6">CCUG 42722</strain>
    </source>
</reference>
<dbReference type="InterPro" id="IPR000835">
    <property type="entry name" value="HTH_MarR-typ"/>
</dbReference>
<sequence length="163" mass="17366">MSAQADPILEELIGLVFGAAGHLSADFNAAGAEHGLPHAQALLLVNLVEPMPMRAIADSLSCEPSNVTGIVDGLERRGLVVRQADPADRRVKQVVLTADGKRTRDLLRARGYAHAEKFFDVPGEVRVQLRDILAGLLAGAADGVTNHHCGEPRAQKSWGRAAH</sequence>
<evidence type="ECO:0000256" key="3">
    <source>
        <dbReference type="ARBA" id="ARBA00023163"/>
    </source>
</evidence>
<dbReference type="PROSITE" id="PS50995">
    <property type="entry name" value="HTH_MARR_2"/>
    <property type="match status" value="1"/>
</dbReference>
<gene>
    <name evidence="5" type="ORF">ACFO6V_09055</name>
</gene>
<keyword evidence="6" id="KW-1185">Reference proteome</keyword>
<dbReference type="Proteomes" id="UP001596011">
    <property type="component" value="Unassembled WGS sequence"/>
</dbReference>
<keyword evidence="2" id="KW-0238">DNA-binding</keyword>
<evidence type="ECO:0000313" key="5">
    <source>
        <dbReference type="EMBL" id="MFC4628379.1"/>
    </source>
</evidence>
<evidence type="ECO:0000313" key="6">
    <source>
        <dbReference type="Proteomes" id="UP001596011"/>
    </source>
</evidence>
<dbReference type="SMART" id="SM00347">
    <property type="entry name" value="HTH_MARR"/>
    <property type="match status" value="1"/>
</dbReference>
<keyword evidence="3" id="KW-0804">Transcription</keyword>
<dbReference type="PANTHER" id="PTHR33164:SF99">
    <property type="entry name" value="MARR FAMILY REGULATORY PROTEIN"/>
    <property type="match status" value="1"/>
</dbReference>
<dbReference type="InterPro" id="IPR023187">
    <property type="entry name" value="Tscrpt_reg_MarR-type_CS"/>
</dbReference>
<evidence type="ECO:0000256" key="1">
    <source>
        <dbReference type="ARBA" id="ARBA00023015"/>
    </source>
</evidence>
<dbReference type="RefSeq" id="WP_377134411.1">
    <property type="nucleotide sequence ID" value="NZ_JBHSFI010000003.1"/>
</dbReference>
<feature type="domain" description="HTH marR-type" evidence="4">
    <location>
        <begin position="9"/>
        <end position="138"/>
    </location>
</feature>
<dbReference type="SUPFAM" id="SSF46785">
    <property type="entry name" value="Winged helix' DNA-binding domain"/>
    <property type="match status" value="1"/>
</dbReference>
<protein>
    <submittedName>
        <fullName evidence="5">MarR family winged helix-turn-helix transcriptional regulator</fullName>
    </submittedName>
</protein>
<dbReference type="InterPro" id="IPR036390">
    <property type="entry name" value="WH_DNA-bd_sf"/>
</dbReference>
<keyword evidence="1" id="KW-0805">Transcription regulation</keyword>
<dbReference type="PROSITE" id="PS01117">
    <property type="entry name" value="HTH_MARR_1"/>
    <property type="match status" value="1"/>
</dbReference>
<name>A0ABV9HDG5_9MICO</name>
<organism evidence="5 6">
    <name type="scientific">Promicromonospora alba</name>
    <dbReference type="NCBI Taxonomy" id="1616110"/>
    <lineage>
        <taxon>Bacteria</taxon>
        <taxon>Bacillati</taxon>
        <taxon>Actinomycetota</taxon>
        <taxon>Actinomycetes</taxon>
        <taxon>Micrococcales</taxon>
        <taxon>Promicromonosporaceae</taxon>
        <taxon>Promicromonospora</taxon>
    </lineage>
</organism>
<dbReference type="InterPro" id="IPR039422">
    <property type="entry name" value="MarR/SlyA-like"/>
</dbReference>
<dbReference type="Pfam" id="PF01047">
    <property type="entry name" value="MarR"/>
    <property type="match status" value="1"/>
</dbReference>
<evidence type="ECO:0000259" key="4">
    <source>
        <dbReference type="PROSITE" id="PS50995"/>
    </source>
</evidence>
<evidence type="ECO:0000256" key="2">
    <source>
        <dbReference type="ARBA" id="ARBA00023125"/>
    </source>
</evidence>
<proteinExistence type="predicted"/>